<accession>A0A4U0SKD4</accession>
<gene>
    <name evidence="2" type="ORF">FCI23_27660</name>
</gene>
<dbReference type="EMBL" id="SUMC01000030">
    <property type="protein sequence ID" value="TKA08551.1"/>
    <property type="molecule type" value="Genomic_DNA"/>
</dbReference>
<evidence type="ECO:0000313" key="3">
    <source>
        <dbReference type="Proteomes" id="UP000305778"/>
    </source>
</evidence>
<feature type="region of interest" description="Disordered" evidence="1">
    <location>
        <begin position="40"/>
        <end position="64"/>
    </location>
</feature>
<comment type="caution">
    <text evidence="2">The sequence shown here is derived from an EMBL/GenBank/DDBJ whole genome shotgun (WGS) entry which is preliminary data.</text>
</comment>
<reference evidence="2 3" key="1">
    <citation type="submission" date="2019-04" db="EMBL/GenBank/DDBJ databases">
        <title>Streptomyces oryziradicis sp. nov., a novel actinomycete isolated from rhizosphere soil of rice (Oryza sativa L.).</title>
        <authorList>
            <person name="Li C."/>
        </authorList>
    </citation>
    <scope>NUCLEOTIDE SEQUENCE [LARGE SCALE GENOMIC DNA]</scope>
    <source>
        <strain evidence="2 3">NEAU-C40</strain>
    </source>
</reference>
<feature type="compositionally biased region" description="Low complexity" evidence="1">
    <location>
        <begin position="52"/>
        <end position="64"/>
    </location>
</feature>
<sequence length="64" mass="7385">MGRLIVAFRPQPPHDERTAHVLHWSAWRRRHKAHARACHRAHNAAIRPPPHGQTGTTTPSRIYN</sequence>
<evidence type="ECO:0000313" key="2">
    <source>
        <dbReference type="EMBL" id="TKA08551.1"/>
    </source>
</evidence>
<dbReference type="AlphaFoldDB" id="A0A4U0SKD4"/>
<dbReference type="Proteomes" id="UP000305778">
    <property type="component" value="Unassembled WGS sequence"/>
</dbReference>
<evidence type="ECO:0000256" key="1">
    <source>
        <dbReference type="SAM" id="MobiDB-lite"/>
    </source>
</evidence>
<name>A0A4U0SKD4_9ACTN</name>
<protein>
    <submittedName>
        <fullName evidence="2">Uncharacterized protein</fullName>
    </submittedName>
</protein>
<organism evidence="2 3">
    <name type="scientific">Actinacidiphila oryziradicis</name>
    <dbReference type="NCBI Taxonomy" id="2571141"/>
    <lineage>
        <taxon>Bacteria</taxon>
        <taxon>Bacillati</taxon>
        <taxon>Actinomycetota</taxon>
        <taxon>Actinomycetes</taxon>
        <taxon>Kitasatosporales</taxon>
        <taxon>Streptomycetaceae</taxon>
        <taxon>Actinacidiphila</taxon>
    </lineage>
</organism>
<keyword evidence="3" id="KW-1185">Reference proteome</keyword>
<proteinExistence type="predicted"/>